<name>A0A0V8JKS4_9BACI</name>
<reference evidence="2 3" key="1">
    <citation type="submission" date="2015-11" db="EMBL/GenBank/DDBJ databases">
        <title>Bacillus caseinolyticus sp nov.</title>
        <authorList>
            <person name="Dastager S.G."/>
            <person name="Mawlankar R."/>
        </authorList>
    </citation>
    <scope>NUCLEOTIDE SEQUENCE [LARGE SCALE GENOMIC DNA]</scope>
    <source>
        <strain evidence="2 3">SGD-V-76</strain>
    </source>
</reference>
<dbReference type="Pfam" id="PF17428">
    <property type="entry name" value="DUF5412"/>
    <property type="match status" value="1"/>
</dbReference>
<keyword evidence="1" id="KW-0472">Membrane</keyword>
<keyword evidence="1" id="KW-1133">Transmembrane helix</keyword>
<evidence type="ECO:0008006" key="4">
    <source>
        <dbReference type="Google" id="ProtNLM"/>
    </source>
</evidence>
<gene>
    <name evidence="2" type="ORF">AS180_12425</name>
</gene>
<dbReference type="EMBL" id="LNQP01000041">
    <property type="protein sequence ID" value="KSU87530.1"/>
    <property type="molecule type" value="Genomic_DNA"/>
</dbReference>
<accession>A0A0V8JKS4</accession>
<evidence type="ECO:0000256" key="1">
    <source>
        <dbReference type="SAM" id="Phobius"/>
    </source>
</evidence>
<dbReference type="AlphaFoldDB" id="A0A0V8JKS4"/>
<keyword evidence="1" id="KW-0812">Transmembrane</keyword>
<protein>
    <recommendedName>
        <fullName evidence="4">DUF5412 domain-containing protein</fullName>
    </recommendedName>
</protein>
<feature type="transmembrane region" description="Helical" evidence="1">
    <location>
        <begin position="12"/>
        <end position="31"/>
    </location>
</feature>
<dbReference type="InterPro" id="IPR035406">
    <property type="entry name" value="DUF5412"/>
</dbReference>
<dbReference type="Proteomes" id="UP000053681">
    <property type="component" value="Unassembled WGS sequence"/>
</dbReference>
<keyword evidence="3" id="KW-1185">Reference proteome</keyword>
<organism evidence="2 3">
    <name type="scientific">Priestia veravalensis</name>
    <dbReference type="NCBI Taxonomy" id="1414648"/>
    <lineage>
        <taxon>Bacteria</taxon>
        <taxon>Bacillati</taxon>
        <taxon>Bacillota</taxon>
        <taxon>Bacilli</taxon>
        <taxon>Bacillales</taxon>
        <taxon>Bacillaceae</taxon>
        <taxon>Priestia</taxon>
    </lineage>
</organism>
<evidence type="ECO:0000313" key="2">
    <source>
        <dbReference type="EMBL" id="KSU87530.1"/>
    </source>
</evidence>
<proteinExistence type="predicted"/>
<sequence length="126" mass="14327">MLKVIKTKEKLTKWLLIGCCGCISLLGYGIYRTFFDMSRLPEGKYLTESTSPDGAYTLKAYLSDGGATTGYAVRGELVFNKGNKEKNIYWNYKESSADIHWQGKDTVEINGHSLHVPNDVYDFRRE</sequence>
<dbReference type="RefSeq" id="WP_025907997.1">
    <property type="nucleotide sequence ID" value="NZ_KQ758656.1"/>
</dbReference>
<evidence type="ECO:0000313" key="3">
    <source>
        <dbReference type="Proteomes" id="UP000053681"/>
    </source>
</evidence>
<comment type="caution">
    <text evidence="2">The sequence shown here is derived from an EMBL/GenBank/DDBJ whole genome shotgun (WGS) entry which is preliminary data.</text>
</comment>